<accession>A1U5X3</accession>
<dbReference type="InterPro" id="IPR045748">
    <property type="entry name" value="DcaP"/>
</dbReference>
<proteinExistence type="predicted"/>
<dbReference type="STRING" id="351348.Maqu_3321"/>
<dbReference type="Proteomes" id="UP000000998">
    <property type="component" value="Chromosome"/>
</dbReference>
<sequence length="347" mass="37546">MLRDTSLYGYVRMNASYDMDADIADSSQSGSFGNLASSNDEIDGHFGASAQQSRFGFTATHSEGVKVNVEGDFYGGDFRLRHAYGQYENWLIGQTWSNYNSFVGNTSVLDFTGQAGWAGYQLRSVQARYTSGPFSFSVEENKGSIYAWDAAESERSTLSSAKDSMPTFTVRMEDSAGAVSYSAAALMKQVSYDDGSDDDSAIGFAAFGALKFQLTDMVTVQGALNYGNGANSYVYLSGANDAYLDGDSLETITTYGGSIGAGISLGGGRSINLGYGMTKADWDDAEDDNIAGVANAQETNQNVFLNYQWTPVKNTMMGVEYGYWDTENVDGDSKDANRIMFAAQYNF</sequence>
<dbReference type="OrthoDB" id="190887at2"/>
<dbReference type="KEGG" id="maq:Maqu_3321"/>
<dbReference type="AlphaFoldDB" id="A1U5X3"/>
<dbReference type="SUPFAM" id="SSF56935">
    <property type="entry name" value="Porins"/>
    <property type="match status" value="1"/>
</dbReference>
<protein>
    <recommendedName>
        <fullName evidence="3">Porin</fullName>
    </recommendedName>
</protein>
<evidence type="ECO:0000313" key="1">
    <source>
        <dbReference type="EMBL" id="ABM20392.1"/>
    </source>
</evidence>
<dbReference type="EMBL" id="CP000514">
    <property type="protein sequence ID" value="ABM20392.1"/>
    <property type="molecule type" value="Genomic_DNA"/>
</dbReference>
<name>A1U5X3_MARN8</name>
<dbReference type="Pfam" id="PF19577">
    <property type="entry name" value="DcaP"/>
    <property type="match status" value="1"/>
</dbReference>
<reference evidence="2" key="1">
    <citation type="journal article" date="2011" name="Appl. Environ. Microbiol.">
        <title>Genomic potential of Marinobacter aquaeolei, a biogeochemical 'opportunitroph'.</title>
        <authorList>
            <person name="Singer E."/>
            <person name="Webb E.A."/>
            <person name="Nelson W.C."/>
            <person name="Heidelberg J.F."/>
            <person name="Ivanova N."/>
            <person name="Pati A."/>
            <person name="Edwards K.J."/>
        </authorList>
    </citation>
    <scope>NUCLEOTIDE SEQUENCE [LARGE SCALE GENOMIC DNA]</scope>
    <source>
        <strain evidence="2">ATCC 700491 / DSM 11845 / VT8</strain>
    </source>
</reference>
<dbReference type="RefSeq" id="WP_011786733.1">
    <property type="nucleotide sequence ID" value="NC_008740.1"/>
</dbReference>
<organism evidence="1 2">
    <name type="scientific">Marinobacter nauticus (strain ATCC 700491 / DSM 11845 / VT8)</name>
    <name type="common">Marinobacter aquaeolei</name>
    <dbReference type="NCBI Taxonomy" id="351348"/>
    <lineage>
        <taxon>Bacteria</taxon>
        <taxon>Pseudomonadati</taxon>
        <taxon>Pseudomonadota</taxon>
        <taxon>Gammaproteobacteria</taxon>
        <taxon>Pseudomonadales</taxon>
        <taxon>Marinobacteraceae</taxon>
        <taxon>Marinobacter</taxon>
    </lineage>
</organism>
<evidence type="ECO:0008006" key="3">
    <source>
        <dbReference type="Google" id="ProtNLM"/>
    </source>
</evidence>
<gene>
    <name evidence="1" type="ordered locus">Maqu_3321</name>
</gene>
<dbReference type="eggNOG" id="COG2911">
    <property type="taxonomic scope" value="Bacteria"/>
</dbReference>
<evidence type="ECO:0000313" key="2">
    <source>
        <dbReference type="Proteomes" id="UP000000998"/>
    </source>
</evidence>
<dbReference type="HOGENOM" id="CLU_038666_0_0_6"/>